<dbReference type="NCBIfam" id="TIGR03104">
    <property type="entry name" value="trio_amidotrans"/>
    <property type="match status" value="1"/>
</dbReference>
<keyword evidence="6 9" id="KW-0061">Asparagine biosynthesis</keyword>
<dbReference type="InterPro" id="IPR033738">
    <property type="entry name" value="AsnB_N"/>
</dbReference>
<evidence type="ECO:0000256" key="6">
    <source>
        <dbReference type="ARBA" id="ARBA00022888"/>
    </source>
</evidence>
<evidence type="ECO:0000313" key="13">
    <source>
        <dbReference type="Proteomes" id="UP000035722"/>
    </source>
</evidence>
<dbReference type="NCBIfam" id="TIGR01536">
    <property type="entry name" value="asn_synth_AEB"/>
    <property type="match status" value="1"/>
</dbReference>
<dbReference type="InterPro" id="IPR014729">
    <property type="entry name" value="Rossmann-like_a/b/a_fold"/>
</dbReference>
<evidence type="ECO:0000259" key="11">
    <source>
        <dbReference type="PROSITE" id="PS51278"/>
    </source>
</evidence>
<dbReference type="PIRSF" id="PIRSF001589">
    <property type="entry name" value="Asn_synthetase_glu-h"/>
    <property type="match status" value="1"/>
</dbReference>
<organism evidence="12 13">
    <name type="scientific">Pseudarthrobacter siccitolerans</name>
    <dbReference type="NCBI Taxonomy" id="861266"/>
    <lineage>
        <taxon>Bacteria</taxon>
        <taxon>Bacillati</taxon>
        <taxon>Actinomycetota</taxon>
        <taxon>Actinomycetes</taxon>
        <taxon>Micrococcales</taxon>
        <taxon>Micrococcaceae</taxon>
        <taxon>Pseudarthrobacter</taxon>
    </lineage>
</organism>
<evidence type="ECO:0000256" key="7">
    <source>
        <dbReference type="ARBA" id="ARBA00022962"/>
    </source>
</evidence>
<keyword evidence="5 10" id="KW-0067">ATP-binding</keyword>
<dbReference type="PANTHER" id="PTHR43284:SF1">
    <property type="entry name" value="ASPARAGINE SYNTHETASE"/>
    <property type="match status" value="1"/>
</dbReference>
<dbReference type="RefSeq" id="WP_050054159.1">
    <property type="nucleotide sequence ID" value="NZ_CAQI01000032.1"/>
</dbReference>
<dbReference type="SUPFAM" id="SSF52402">
    <property type="entry name" value="Adenine nucleotide alpha hydrolases-like"/>
    <property type="match status" value="1"/>
</dbReference>
<dbReference type="GO" id="GO:0005524">
    <property type="term" value="F:ATP binding"/>
    <property type="evidence" value="ECO:0007669"/>
    <property type="project" value="UniProtKB-KW"/>
</dbReference>
<accession>A0A024GZT6</accession>
<evidence type="ECO:0000256" key="4">
    <source>
        <dbReference type="ARBA" id="ARBA00022741"/>
    </source>
</evidence>
<dbReference type="GO" id="GO:0005829">
    <property type="term" value="C:cytosol"/>
    <property type="evidence" value="ECO:0007669"/>
    <property type="project" value="TreeGrafter"/>
</dbReference>
<dbReference type="CDD" id="cd00712">
    <property type="entry name" value="AsnB"/>
    <property type="match status" value="1"/>
</dbReference>
<dbReference type="CDD" id="cd01991">
    <property type="entry name" value="Asn_synthase_B_C"/>
    <property type="match status" value="1"/>
</dbReference>
<feature type="binding site" evidence="10">
    <location>
        <position position="98"/>
    </location>
    <ligand>
        <name>L-glutamine</name>
        <dbReference type="ChEBI" id="CHEBI:58359"/>
    </ligand>
</feature>
<feature type="binding site" evidence="10">
    <location>
        <position position="264"/>
    </location>
    <ligand>
        <name>ATP</name>
        <dbReference type="ChEBI" id="CHEBI:30616"/>
    </ligand>
</feature>
<dbReference type="Pfam" id="PF13522">
    <property type="entry name" value="GATase_6"/>
    <property type="match status" value="1"/>
</dbReference>
<dbReference type="InterPro" id="IPR017932">
    <property type="entry name" value="GATase_2_dom"/>
</dbReference>
<dbReference type="STRING" id="861266.ARTSIC4J27_1085"/>
<keyword evidence="7 9" id="KW-0315">Glutamine amidotransferase</keyword>
<evidence type="ECO:0000256" key="1">
    <source>
        <dbReference type="ARBA" id="ARBA00005187"/>
    </source>
</evidence>
<feature type="active site" description="For GATase activity" evidence="9">
    <location>
        <position position="2"/>
    </location>
</feature>
<comment type="caution">
    <text evidence="12">The sequence shown here is derived from an EMBL/GenBank/DDBJ whole genome shotgun (WGS) entry which is preliminary data.</text>
</comment>
<evidence type="ECO:0000256" key="8">
    <source>
        <dbReference type="ARBA" id="ARBA00048741"/>
    </source>
</evidence>
<dbReference type="Gene3D" id="3.40.50.620">
    <property type="entry name" value="HUPs"/>
    <property type="match status" value="1"/>
</dbReference>
<keyword evidence="9" id="KW-0028">Amino-acid biosynthesis</keyword>
<keyword evidence="4 10" id="KW-0547">Nucleotide-binding</keyword>
<dbReference type="InterPro" id="IPR029055">
    <property type="entry name" value="Ntn_hydrolases_N"/>
</dbReference>
<comment type="catalytic activity">
    <reaction evidence="8">
        <text>L-aspartate + L-glutamine + ATP + H2O = L-asparagine + L-glutamate + AMP + diphosphate + H(+)</text>
        <dbReference type="Rhea" id="RHEA:12228"/>
        <dbReference type="ChEBI" id="CHEBI:15377"/>
        <dbReference type="ChEBI" id="CHEBI:15378"/>
        <dbReference type="ChEBI" id="CHEBI:29985"/>
        <dbReference type="ChEBI" id="CHEBI:29991"/>
        <dbReference type="ChEBI" id="CHEBI:30616"/>
        <dbReference type="ChEBI" id="CHEBI:33019"/>
        <dbReference type="ChEBI" id="CHEBI:58048"/>
        <dbReference type="ChEBI" id="CHEBI:58359"/>
        <dbReference type="ChEBI" id="CHEBI:456215"/>
        <dbReference type="EC" id="6.3.5.4"/>
    </reaction>
</comment>
<dbReference type="Pfam" id="PF00733">
    <property type="entry name" value="Asn_synthase"/>
    <property type="match status" value="1"/>
</dbReference>
<sequence>MCGIAGEIAFNGRQASTEAVLDIMGAMTSRGPDGRGTWEAGWVALGHQRLSIIDLSEAGAQPMVDDGGLTITFNGCIYNYKELRRELEPEFTFRSTSDTEVILKAYRKWGDDFVHHLVGMFAIALYDPRRHEVLLVRDRLGIKPVYVSHLHGRLRFASSLPALVASGGIDTSIDEVALHHYLSWHSIVPAPRTILAGVQKLPAATIRTIRPDGTWRDREYWKPSYTRKAEHAGWSAADWQDAVRESLKTAVRRRMVADVPVGVLLSGGLDSSLLVALLAEEGQHGLSTFSIGFDGAGGDSGNEFAYSDLVAREFGTRHEQLHVSTSEFAPSIAGAVGAMSEPMASHDVTAFHLLCRTVTEHVKVVQCGQGADEVFGGYAYHQPLASVGRARALPAFSAGFVDHSHEELLNILEPEWYCGPDVSNEVLAANLQAPGAETALDAVLRLDTHLLMVDDPVKRLDNMSMAWGIEARVPFLDHELVELAAACPPELKASQGGKGILKDLGRQLLPAAVVDRPKGYFPVPALRHLEEPFISLVREALHAPEAKQRGLFQPAYLDGLLANPNMQRTPVNSNVLWQLALLEMWLQQHGVG</sequence>
<dbReference type="PANTHER" id="PTHR43284">
    <property type="entry name" value="ASPARAGINE SYNTHETASE (GLUTAMINE-HYDROLYZING)"/>
    <property type="match status" value="1"/>
</dbReference>
<evidence type="ECO:0000256" key="5">
    <source>
        <dbReference type="ARBA" id="ARBA00022840"/>
    </source>
</evidence>
<comment type="similarity">
    <text evidence="2">Belongs to the asparagine synthetase family.</text>
</comment>
<protein>
    <recommendedName>
        <fullName evidence="3">asparagine synthase (glutamine-hydrolyzing)</fullName>
        <ecNumber evidence="3">6.3.5.4</ecNumber>
    </recommendedName>
</protein>
<dbReference type="EC" id="6.3.5.4" evidence="3"/>
<dbReference type="InterPro" id="IPR001962">
    <property type="entry name" value="Asn_synthase"/>
</dbReference>
<dbReference type="GO" id="GO:0006529">
    <property type="term" value="P:asparagine biosynthetic process"/>
    <property type="evidence" value="ECO:0007669"/>
    <property type="project" value="UniProtKB-KW"/>
</dbReference>
<keyword evidence="12" id="KW-0436">Ligase</keyword>
<evidence type="ECO:0000313" key="12">
    <source>
        <dbReference type="EMBL" id="CCQ45152.1"/>
    </source>
</evidence>
<dbReference type="OrthoDB" id="9763290at2"/>
<dbReference type="Proteomes" id="UP000035722">
    <property type="component" value="Unassembled WGS sequence"/>
</dbReference>
<evidence type="ECO:0000256" key="10">
    <source>
        <dbReference type="PIRSR" id="PIRSR001589-2"/>
    </source>
</evidence>
<feature type="domain" description="Glutamine amidotransferase type-2" evidence="11">
    <location>
        <begin position="2"/>
        <end position="212"/>
    </location>
</feature>
<feature type="binding site" evidence="10">
    <location>
        <position position="291"/>
    </location>
    <ligand>
        <name>ATP</name>
        <dbReference type="ChEBI" id="CHEBI:30616"/>
    </ligand>
</feature>
<dbReference type="SUPFAM" id="SSF56235">
    <property type="entry name" value="N-terminal nucleophile aminohydrolases (Ntn hydrolases)"/>
    <property type="match status" value="1"/>
</dbReference>
<dbReference type="AlphaFoldDB" id="A0A024GZT6"/>
<gene>
    <name evidence="12" type="primary">asnB</name>
    <name evidence="12" type="ORF">ARTSIC4J27_1085</name>
</gene>
<evidence type="ECO:0000256" key="9">
    <source>
        <dbReference type="PIRSR" id="PIRSR001589-1"/>
    </source>
</evidence>
<keyword evidence="13" id="KW-1185">Reference proteome</keyword>
<reference evidence="13" key="1">
    <citation type="journal article" date="2014" name="Genome Announc.">
        <title>Genome Sequence of Arthrobacter siccitolerans 4J27, a Xeroprotectant-Producing Desiccation-Tolerant Microorganism.</title>
        <authorList>
            <person name="Manzanera M."/>
            <person name="Santa-Cruz-Calvo L."/>
            <person name="Vilchez J.I."/>
            <person name="Garcia-Fontana C."/>
            <person name="Silva-Castro G.A."/>
            <person name="Calvo C."/>
            <person name="Gonzalez-Lopez J."/>
        </authorList>
    </citation>
    <scope>NUCLEOTIDE SEQUENCE [LARGE SCALE GENOMIC DNA]</scope>
    <source>
        <strain evidence="13">4J27</strain>
    </source>
</reference>
<name>A0A024GZT6_9MICC</name>
<dbReference type="GO" id="GO:0004066">
    <property type="term" value="F:asparagine synthase (glutamine-hydrolyzing) activity"/>
    <property type="evidence" value="ECO:0007669"/>
    <property type="project" value="UniProtKB-EC"/>
</dbReference>
<proteinExistence type="inferred from homology"/>
<evidence type="ECO:0000256" key="2">
    <source>
        <dbReference type="ARBA" id="ARBA00005752"/>
    </source>
</evidence>
<dbReference type="EMBL" id="CAQI01000032">
    <property type="protein sequence ID" value="CCQ45152.1"/>
    <property type="molecule type" value="Genomic_DNA"/>
</dbReference>
<dbReference type="InterPro" id="IPR006426">
    <property type="entry name" value="Asn_synth_AEB"/>
</dbReference>
<comment type="pathway">
    <text evidence="1">Amino-acid biosynthesis; L-asparagine biosynthesis; L-asparagine from L-aspartate (L-Gln route): step 1/1.</text>
</comment>
<dbReference type="PROSITE" id="PS51278">
    <property type="entry name" value="GATASE_TYPE_2"/>
    <property type="match status" value="1"/>
</dbReference>
<dbReference type="InterPro" id="IPR017535">
    <property type="entry name" value="Asparagine_synth"/>
</dbReference>
<dbReference type="InterPro" id="IPR051786">
    <property type="entry name" value="ASN_synthetase/amidase"/>
</dbReference>
<evidence type="ECO:0000256" key="3">
    <source>
        <dbReference type="ARBA" id="ARBA00012737"/>
    </source>
</evidence>
<dbReference type="Gene3D" id="3.60.20.10">
    <property type="entry name" value="Glutamine Phosphoribosylpyrophosphate, subunit 1, domain 1"/>
    <property type="match status" value="1"/>
</dbReference>